<dbReference type="SUPFAM" id="SSF53448">
    <property type="entry name" value="Nucleotide-diphospho-sugar transferases"/>
    <property type="match status" value="1"/>
</dbReference>
<evidence type="ECO:0000313" key="6">
    <source>
        <dbReference type="Proteomes" id="UP000238034"/>
    </source>
</evidence>
<protein>
    <submittedName>
        <fullName evidence="5">Glycosyl transferase family 2</fullName>
    </submittedName>
</protein>
<dbReference type="CDD" id="cd00761">
    <property type="entry name" value="Glyco_tranf_GTA_type"/>
    <property type="match status" value="1"/>
</dbReference>
<evidence type="ECO:0000313" key="5">
    <source>
        <dbReference type="EMBL" id="PRY52358.1"/>
    </source>
</evidence>
<dbReference type="OrthoDB" id="1016922at2"/>
<accession>A0A2T0U3B3</accession>
<dbReference type="Gene3D" id="3.90.550.10">
    <property type="entry name" value="Spore Coat Polysaccharide Biosynthesis Protein SpsA, Chain A"/>
    <property type="match status" value="1"/>
</dbReference>
<dbReference type="GO" id="GO:0016757">
    <property type="term" value="F:glycosyltransferase activity"/>
    <property type="evidence" value="ECO:0007669"/>
    <property type="project" value="UniProtKB-KW"/>
</dbReference>
<feature type="domain" description="Glycosyltransferase 2-like" evidence="4">
    <location>
        <begin position="43"/>
        <end position="170"/>
    </location>
</feature>
<keyword evidence="2" id="KW-0328">Glycosyltransferase</keyword>
<organism evidence="5 6">
    <name type="scientific">Arcticibacter pallidicorallinus</name>
    <dbReference type="NCBI Taxonomy" id="1259464"/>
    <lineage>
        <taxon>Bacteria</taxon>
        <taxon>Pseudomonadati</taxon>
        <taxon>Bacteroidota</taxon>
        <taxon>Sphingobacteriia</taxon>
        <taxon>Sphingobacteriales</taxon>
        <taxon>Sphingobacteriaceae</taxon>
        <taxon>Arcticibacter</taxon>
    </lineage>
</organism>
<dbReference type="RefSeq" id="WP_106293411.1">
    <property type="nucleotide sequence ID" value="NZ_PVTH01000006.1"/>
</dbReference>
<dbReference type="PANTHER" id="PTHR43630:SF1">
    <property type="entry name" value="POLY-BETA-1,6-N-ACETYL-D-GLUCOSAMINE SYNTHASE"/>
    <property type="match status" value="1"/>
</dbReference>
<keyword evidence="3 5" id="KW-0808">Transferase</keyword>
<name>A0A2T0U3B3_9SPHI</name>
<dbReference type="Pfam" id="PF00535">
    <property type="entry name" value="Glycos_transf_2"/>
    <property type="match status" value="1"/>
</dbReference>
<evidence type="ECO:0000256" key="3">
    <source>
        <dbReference type="ARBA" id="ARBA00022679"/>
    </source>
</evidence>
<sequence length="284" mass="32702">MKIPQWINDVNLPYKTYDEIPQNIVDEINTNLDKVTSSHPIITILIAAYNEEVNILRCIYSLSKMKTDIPFEILVVNNNSTDNTQNTLDRLHIRKVFQPIQGCGPARQLGQENARGKYVLLADADCLYPQVWVEEMMKVLQQPGVVCVYGRYSFLPEKGYPRWQLFMLEKMKDVIASYRQIKRPYLNTYGISMGYVKEFGLKAGYVMANIRGEDGRLAFDMMKFGKIMPVKANSARPWTGLRTLDRDGSFAKALSNRIIREIKRSVKMLRSEKTHDTKTSTNDD</sequence>
<comment type="caution">
    <text evidence="5">The sequence shown here is derived from an EMBL/GenBank/DDBJ whole genome shotgun (WGS) entry which is preliminary data.</text>
</comment>
<dbReference type="Proteomes" id="UP000238034">
    <property type="component" value="Unassembled WGS sequence"/>
</dbReference>
<dbReference type="EMBL" id="PVTH01000006">
    <property type="protein sequence ID" value="PRY52358.1"/>
    <property type="molecule type" value="Genomic_DNA"/>
</dbReference>
<evidence type="ECO:0000256" key="1">
    <source>
        <dbReference type="ARBA" id="ARBA00006739"/>
    </source>
</evidence>
<dbReference type="InterPro" id="IPR029044">
    <property type="entry name" value="Nucleotide-diphossugar_trans"/>
</dbReference>
<evidence type="ECO:0000259" key="4">
    <source>
        <dbReference type="Pfam" id="PF00535"/>
    </source>
</evidence>
<dbReference type="PANTHER" id="PTHR43630">
    <property type="entry name" value="POLY-BETA-1,6-N-ACETYL-D-GLUCOSAMINE SYNTHASE"/>
    <property type="match status" value="1"/>
</dbReference>
<reference evidence="5 6" key="1">
    <citation type="submission" date="2018-03" db="EMBL/GenBank/DDBJ databases">
        <title>Genomic Encyclopedia of Type Strains, Phase III (KMG-III): the genomes of soil and plant-associated and newly described type strains.</title>
        <authorList>
            <person name="Whitman W."/>
        </authorList>
    </citation>
    <scope>NUCLEOTIDE SEQUENCE [LARGE SCALE GENOMIC DNA]</scope>
    <source>
        <strain evidence="5 6">CGMCC 1.9313</strain>
    </source>
</reference>
<dbReference type="AlphaFoldDB" id="A0A2T0U3B3"/>
<gene>
    <name evidence="5" type="ORF">B0I27_106118</name>
</gene>
<comment type="similarity">
    <text evidence="1">Belongs to the glycosyltransferase 2 family.</text>
</comment>
<evidence type="ECO:0000256" key="2">
    <source>
        <dbReference type="ARBA" id="ARBA00022676"/>
    </source>
</evidence>
<proteinExistence type="inferred from homology"/>
<dbReference type="InterPro" id="IPR001173">
    <property type="entry name" value="Glyco_trans_2-like"/>
</dbReference>
<keyword evidence="6" id="KW-1185">Reference proteome</keyword>